<evidence type="ECO:0000313" key="2">
    <source>
        <dbReference type="Proteomes" id="UP000033580"/>
    </source>
</evidence>
<accession>A0A0F3RL74</accession>
<dbReference type="PATRIC" id="fig|1441384.3.peg.1897"/>
<sequence length="44" mass="5281">MINMHLGRKKERACINFELSGFALRIKVIFLQLCIDLRMFFIHL</sequence>
<reference evidence="1 2" key="1">
    <citation type="submission" date="2015-01" db="EMBL/GenBank/DDBJ databases">
        <title>Genome Sequencing of Rickettsiales.</title>
        <authorList>
            <person name="Daugherty S.C."/>
            <person name="Su Q."/>
            <person name="Abolude K."/>
            <person name="Beier-Sexton M."/>
            <person name="Carlyon J.A."/>
            <person name="Carter R."/>
            <person name="Day N.P."/>
            <person name="Dumler S.J."/>
            <person name="Dyachenko V."/>
            <person name="Godinez A."/>
            <person name="Kurtti T.J."/>
            <person name="Lichay M."/>
            <person name="Mullins K.E."/>
            <person name="Ott S."/>
            <person name="Pappas-Brown V."/>
            <person name="Paris D.H."/>
            <person name="Patel P."/>
            <person name="Richards A.L."/>
            <person name="Sadzewicz L."/>
            <person name="Sears K."/>
            <person name="Seidman D."/>
            <person name="Sengamalay N."/>
            <person name="Stenos J."/>
            <person name="Tallon L.J."/>
            <person name="Vincent G."/>
            <person name="Fraser C.M."/>
            <person name="Munderloh U."/>
            <person name="Dunning-Hotopp J.C."/>
        </authorList>
    </citation>
    <scope>NUCLEOTIDE SEQUENCE [LARGE SCALE GENOMIC DNA]</scope>
    <source>
        <strain evidence="1 2">UT144</strain>
    </source>
</reference>
<protein>
    <submittedName>
        <fullName evidence="1">Uncharacterized protein</fullName>
    </submittedName>
</protein>
<name>A0A0F3RL74_ORITS</name>
<organism evidence="1 2">
    <name type="scientific">Orientia tsutsugamushi str. UT144</name>
    <dbReference type="NCBI Taxonomy" id="1441384"/>
    <lineage>
        <taxon>Bacteria</taxon>
        <taxon>Pseudomonadati</taxon>
        <taxon>Pseudomonadota</taxon>
        <taxon>Alphaproteobacteria</taxon>
        <taxon>Rickettsiales</taxon>
        <taxon>Rickettsiaceae</taxon>
        <taxon>Rickettsieae</taxon>
        <taxon>Orientia</taxon>
    </lineage>
</organism>
<evidence type="ECO:0000313" key="1">
    <source>
        <dbReference type="EMBL" id="KJW07063.1"/>
    </source>
</evidence>
<dbReference type="EMBL" id="LAOR01000056">
    <property type="protein sequence ID" value="KJW07063.1"/>
    <property type="molecule type" value="Genomic_DNA"/>
</dbReference>
<comment type="caution">
    <text evidence="1">The sequence shown here is derived from an EMBL/GenBank/DDBJ whole genome shotgun (WGS) entry which is preliminary data.</text>
</comment>
<dbReference type="Proteomes" id="UP000033580">
    <property type="component" value="Unassembled WGS sequence"/>
</dbReference>
<proteinExistence type="predicted"/>
<gene>
    <name evidence="1" type="ORF">OTUT144_0896</name>
</gene>
<dbReference type="AlphaFoldDB" id="A0A0F3RL74"/>